<name>V4U0I9_CITCL</name>
<dbReference type="KEGG" id="cic:CICLE_v10024158mg"/>
<gene>
    <name evidence="1" type="ORF">CICLE_v10024158mg</name>
</gene>
<dbReference type="InParanoid" id="V4U0I9"/>
<proteinExistence type="predicted"/>
<keyword evidence="2" id="KW-1185">Reference proteome</keyword>
<dbReference type="Gramene" id="ESR55641">
    <property type="protein sequence ID" value="ESR55641"/>
    <property type="gene ID" value="CICLE_v10024158mg"/>
</dbReference>
<organism evidence="1 2">
    <name type="scientific">Citrus clementina</name>
    <name type="common">Clementine</name>
    <name type="synonym">Citrus deliciosa x Citrus sinensis</name>
    <dbReference type="NCBI Taxonomy" id="85681"/>
    <lineage>
        <taxon>Eukaryota</taxon>
        <taxon>Viridiplantae</taxon>
        <taxon>Streptophyta</taxon>
        <taxon>Embryophyta</taxon>
        <taxon>Tracheophyta</taxon>
        <taxon>Spermatophyta</taxon>
        <taxon>Magnoliopsida</taxon>
        <taxon>eudicotyledons</taxon>
        <taxon>Gunneridae</taxon>
        <taxon>Pentapetalae</taxon>
        <taxon>rosids</taxon>
        <taxon>malvids</taxon>
        <taxon>Sapindales</taxon>
        <taxon>Rutaceae</taxon>
        <taxon>Aurantioideae</taxon>
        <taxon>Citrus</taxon>
    </lineage>
</organism>
<dbReference type="EMBL" id="KI536661">
    <property type="protein sequence ID" value="ESR55641.1"/>
    <property type="molecule type" value="Genomic_DNA"/>
</dbReference>
<sequence length="70" mass="7780">CLAEGERSSWTKDGDNRIQTDVIYNKFTGHVFQLHLQNPNSIPKFLDSVSSFGYLNLSQAGFMGLIPSST</sequence>
<accession>V4U0I9</accession>
<reference evidence="1 2" key="1">
    <citation type="submission" date="2013-10" db="EMBL/GenBank/DDBJ databases">
        <authorList>
            <consortium name="International Citrus Genome Consortium"/>
            <person name="Jenkins J."/>
            <person name="Schmutz J."/>
            <person name="Prochnik S."/>
            <person name="Rokhsar D."/>
            <person name="Gmitter F."/>
            <person name="Ollitrault P."/>
            <person name="Machado M."/>
            <person name="Talon M."/>
            <person name="Wincker P."/>
            <person name="Jaillon O."/>
            <person name="Morgante M."/>
        </authorList>
    </citation>
    <scope>NUCLEOTIDE SEQUENCE</scope>
    <source>
        <strain evidence="2">cv. Clemenules</strain>
    </source>
</reference>
<dbReference type="AlphaFoldDB" id="V4U0I9"/>
<evidence type="ECO:0000313" key="1">
    <source>
        <dbReference type="EMBL" id="ESR55641.1"/>
    </source>
</evidence>
<evidence type="ECO:0000313" key="2">
    <source>
        <dbReference type="Proteomes" id="UP000030687"/>
    </source>
</evidence>
<protein>
    <submittedName>
        <fullName evidence="1">Uncharacterized protein</fullName>
    </submittedName>
</protein>
<dbReference type="Proteomes" id="UP000030687">
    <property type="component" value="Unassembled WGS sequence"/>
</dbReference>
<feature type="non-terminal residue" evidence="1">
    <location>
        <position position="1"/>
    </location>
</feature>